<feature type="transmembrane region" description="Helical" evidence="2">
    <location>
        <begin position="197"/>
        <end position="224"/>
    </location>
</feature>
<feature type="region of interest" description="Disordered" evidence="1">
    <location>
        <begin position="26"/>
        <end position="58"/>
    </location>
</feature>
<keyword evidence="2" id="KW-0812">Transmembrane</keyword>
<keyword evidence="2" id="KW-1133">Transmembrane helix</keyword>
<organism evidence="3">
    <name type="scientific">Mantoniella antarctica</name>
    <dbReference type="NCBI Taxonomy" id="81844"/>
    <lineage>
        <taxon>Eukaryota</taxon>
        <taxon>Viridiplantae</taxon>
        <taxon>Chlorophyta</taxon>
        <taxon>Mamiellophyceae</taxon>
        <taxon>Mamiellales</taxon>
        <taxon>Mamiellaceae</taxon>
        <taxon>Mantoniella</taxon>
    </lineage>
</organism>
<proteinExistence type="predicted"/>
<sequence>MAALHATALGSAVGWGAVAERRLGHVRGTGSPSSRTGGHHGRTYCVGSGSGARVTQRRGKSVATATRWNATAAGDGTQGRGTHAPGVMKGGGGDVAGRHAWQPTQGALHAAAMVCAAPAPGPARAVAPLRRARGAAVRASASPPFKDSRPRFENVNVFTVDTEKLPGGDKLSNEGILGFVIAGFLAIWLGSTTIKTVAVMIGFIFTTAKYFVMGIALVLIGVAVS</sequence>
<evidence type="ECO:0000256" key="1">
    <source>
        <dbReference type="SAM" id="MobiDB-lite"/>
    </source>
</evidence>
<reference evidence="3" key="1">
    <citation type="submission" date="2021-01" db="EMBL/GenBank/DDBJ databases">
        <authorList>
            <person name="Corre E."/>
            <person name="Pelletier E."/>
            <person name="Niang G."/>
            <person name="Scheremetjew M."/>
            <person name="Finn R."/>
            <person name="Kale V."/>
            <person name="Holt S."/>
            <person name="Cochrane G."/>
            <person name="Meng A."/>
            <person name="Brown T."/>
            <person name="Cohen L."/>
        </authorList>
    </citation>
    <scope>NUCLEOTIDE SEQUENCE</scope>
    <source>
        <strain evidence="3">SL-175</strain>
    </source>
</reference>
<gene>
    <name evidence="3" type="ORF">MANT1106_LOCUS20317</name>
</gene>
<name>A0A7S0T1M9_9CHLO</name>
<protein>
    <submittedName>
        <fullName evidence="3">Uncharacterized protein</fullName>
    </submittedName>
</protein>
<feature type="transmembrane region" description="Helical" evidence="2">
    <location>
        <begin position="171"/>
        <end position="190"/>
    </location>
</feature>
<evidence type="ECO:0000313" key="3">
    <source>
        <dbReference type="EMBL" id="CAD8721105.1"/>
    </source>
</evidence>
<keyword evidence="2" id="KW-0472">Membrane</keyword>
<dbReference type="AlphaFoldDB" id="A0A7S0T1M9"/>
<accession>A0A7S0T1M9</accession>
<dbReference type="EMBL" id="HBFC01034159">
    <property type="protein sequence ID" value="CAD8721105.1"/>
    <property type="molecule type" value="Transcribed_RNA"/>
</dbReference>
<evidence type="ECO:0000256" key="2">
    <source>
        <dbReference type="SAM" id="Phobius"/>
    </source>
</evidence>